<dbReference type="Pfam" id="PF13328">
    <property type="entry name" value="HD_4"/>
    <property type="match status" value="1"/>
</dbReference>
<accession>A0ABD4T5B6</accession>
<keyword evidence="3" id="KW-1185">Reference proteome</keyword>
<proteinExistence type="predicted"/>
<dbReference type="SUPFAM" id="SSF109604">
    <property type="entry name" value="HD-domain/PDEase-like"/>
    <property type="match status" value="1"/>
</dbReference>
<dbReference type="InterPro" id="IPR003607">
    <property type="entry name" value="HD/PDEase_dom"/>
</dbReference>
<dbReference type="Gene3D" id="1.10.3210.10">
    <property type="entry name" value="Hypothetical protein af1432"/>
    <property type="match status" value="1"/>
</dbReference>
<dbReference type="AlphaFoldDB" id="A0ABD4T5B6"/>
<dbReference type="PANTHER" id="PTHR46246">
    <property type="entry name" value="GUANOSINE-3',5'-BIS(DIPHOSPHATE) 3'-PYROPHOSPHOHYDROLASE MESH1"/>
    <property type="match status" value="1"/>
</dbReference>
<dbReference type="Proteomes" id="UP000031561">
    <property type="component" value="Unassembled WGS sequence"/>
</dbReference>
<sequence length="197" mass="22208">MSETTEHPILSDRFSAAFALAESLHRDQVRKGSQIPYISHLMAVSALVLEDGGNETEAIAALLHDAVEDQGGLDTLADIQQHCGDAVAEIVQALSDAVVTPKPPWRQRKEAYLETLAEASESALRVAIADKLHNTRCQWHDYQRFGDPFWNRFNASKQDCLWLLDSFIDLCQERRIASQNLEQLEQLFISLSTYRPE</sequence>
<name>A0ABD4T5B6_9CYAN</name>
<reference evidence="2 3" key="1">
    <citation type="journal article" date="2015" name="Genome Announc.">
        <title>Draft Genome Sequence of Filamentous Marine Cyanobacterium Lyngbya confervoides Strain BDU141951.</title>
        <authorList>
            <person name="Chandrababunaidu M.M."/>
            <person name="Sen D."/>
            <person name="Tripathy S."/>
        </authorList>
    </citation>
    <scope>NUCLEOTIDE SEQUENCE [LARGE SCALE GENOMIC DNA]</scope>
    <source>
        <strain evidence="2 3">BDU141951</strain>
    </source>
</reference>
<evidence type="ECO:0000259" key="1">
    <source>
        <dbReference type="SMART" id="SM00471"/>
    </source>
</evidence>
<evidence type="ECO:0000313" key="2">
    <source>
        <dbReference type="EMBL" id="MCM1983750.1"/>
    </source>
</evidence>
<feature type="domain" description="HD/PDEase" evidence="1">
    <location>
        <begin position="33"/>
        <end position="144"/>
    </location>
</feature>
<organism evidence="2 3">
    <name type="scientific">Lyngbya confervoides BDU141951</name>
    <dbReference type="NCBI Taxonomy" id="1574623"/>
    <lineage>
        <taxon>Bacteria</taxon>
        <taxon>Bacillati</taxon>
        <taxon>Cyanobacteriota</taxon>
        <taxon>Cyanophyceae</taxon>
        <taxon>Oscillatoriophycideae</taxon>
        <taxon>Oscillatoriales</taxon>
        <taxon>Microcoleaceae</taxon>
        <taxon>Lyngbya</taxon>
    </lineage>
</organism>
<dbReference type="RefSeq" id="WP_166282716.1">
    <property type="nucleotide sequence ID" value="NZ_JTHE03000077.1"/>
</dbReference>
<dbReference type="EMBL" id="JTHE03000077">
    <property type="protein sequence ID" value="MCM1983750.1"/>
    <property type="molecule type" value="Genomic_DNA"/>
</dbReference>
<comment type="caution">
    <text evidence="2">The sequence shown here is derived from an EMBL/GenBank/DDBJ whole genome shotgun (WGS) entry which is preliminary data.</text>
</comment>
<dbReference type="PANTHER" id="PTHR46246:SF1">
    <property type="entry name" value="GUANOSINE-3',5'-BIS(DIPHOSPHATE) 3'-PYROPHOSPHOHYDROLASE MESH1"/>
    <property type="match status" value="1"/>
</dbReference>
<gene>
    <name evidence="2" type="ORF">QQ91_0013070</name>
</gene>
<dbReference type="SMART" id="SM00471">
    <property type="entry name" value="HDc"/>
    <property type="match status" value="1"/>
</dbReference>
<protein>
    <submittedName>
        <fullName evidence="2">HD domain-containing protein</fullName>
    </submittedName>
</protein>
<dbReference type="InterPro" id="IPR052194">
    <property type="entry name" value="MESH1"/>
</dbReference>
<evidence type="ECO:0000313" key="3">
    <source>
        <dbReference type="Proteomes" id="UP000031561"/>
    </source>
</evidence>